<sequence>MFFLLQPALPSTTDRTTRNPSASSPIDDRPHDEEPLGQLSHRQPTTRRALPSPTNPTTRNPSASSPIDDHTTRNPSASPSIYHQSPNKVRPVIGLSQSPSAAQNFISVSAGSKHTPTPLHNHAFT</sequence>
<proteinExistence type="predicted"/>
<protein>
    <submittedName>
        <fullName evidence="2">Uncharacterized protein</fullName>
    </submittedName>
</protein>
<organism evidence="2 3">
    <name type="scientific">Puccinia triticina</name>
    <dbReference type="NCBI Taxonomy" id="208348"/>
    <lineage>
        <taxon>Eukaryota</taxon>
        <taxon>Fungi</taxon>
        <taxon>Dikarya</taxon>
        <taxon>Basidiomycota</taxon>
        <taxon>Pucciniomycotina</taxon>
        <taxon>Pucciniomycetes</taxon>
        <taxon>Pucciniales</taxon>
        <taxon>Pucciniaceae</taxon>
        <taxon>Puccinia</taxon>
    </lineage>
</organism>
<name>A0ABY7CPS7_9BASI</name>
<evidence type="ECO:0000313" key="3">
    <source>
        <dbReference type="Proteomes" id="UP001164743"/>
    </source>
</evidence>
<dbReference type="GeneID" id="77811686"/>
<feature type="compositionally biased region" description="Polar residues" evidence="1">
    <location>
        <begin position="9"/>
        <end position="24"/>
    </location>
</feature>
<feature type="compositionally biased region" description="Polar residues" evidence="1">
    <location>
        <begin position="73"/>
        <end position="87"/>
    </location>
</feature>
<reference evidence="2" key="1">
    <citation type="submission" date="2022-10" db="EMBL/GenBank/DDBJ databases">
        <title>Puccinia triticina Genome sequencing and assembly.</title>
        <authorList>
            <person name="Li C."/>
        </authorList>
    </citation>
    <scope>NUCLEOTIDE SEQUENCE</scope>
    <source>
        <strain evidence="2">Pt15</strain>
    </source>
</reference>
<feature type="region of interest" description="Disordered" evidence="1">
    <location>
        <begin position="1"/>
        <end position="96"/>
    </location>
</feature>
<keyword evidence="3" id="KW-1185">Reference proteome</keyword>
<gene>
    <name evidence="2" type="ORF">PtA15_7A208</name>
</gene>
<evidence type="ECO:0000256" key="1">
    <source>
        <dbReference type="SAM" id="MobiDB-lite"/>
    </source>
</evidence>
<dbReference type="Proteomes" id="UP001164743">
    <property type="component" value="Chromosome 7A"/>
</dbReference>
<dbReference type="EMBL" id="CP110427">
    <property type="protein sequence ID" value="WAQ86482.1"/>
    <property type="molecule type" value="Genomic_DNA"/>
</dbReference>
<accession>A0ABY7CPS7</accession>
<evidence type="ECO:0000313" key="2">
    <source>
        <dbReference type="EMBL" id="WAQ86482.1"/>
    </source>
</evidence>
<dbReference type="RefSeq" id="XP_053022037.1">
    <property type="nucleotide sequence ID" value="XM_053170791.1"/>
</dbReference>
<feature type="compositionally biased region" description="Low complexity" evidence="1">
    <location>
        <begin position="51"/>
        <end position="66"/>
    </location>
</feature>